<comment type="caution">
    <text evidence="14">The sequence shown here is derived from an EMBL/GenBank/DDBJ whole genome shotgun (WGS) entry which is preliminary data.</text>
</comment>
<dbReference type="GO" id="GO:0003746">
    <property type="term" value="F:translation elongation factor activity"/>
    <property type="evidence" value="ECO:0007669"/>
    <property type="project" value="UniProtKB-KW"/>
</dbReference>
<dbReference type="PROSITE" id="PS50893">
    <property type="entry name" value="ABC_TRANSPORTER_2"/>
    <property type="match status" value="2"/>
</dbReference>
<feature type="compositionally biased region" description="Basic and acidic residues" evidence="12">
    <location>
        <begin position="500"/>
        <end position="516"/>
    </location>
</feature>
<feature type="domain" description="ABC transporter" evidence="13">
    <location>
        <begin position="6"/>
        <end position="216"/>
    </location>
</feature>
<comment type="similarity">
    <text evidence="10 11">Belongs to the ABC transporter superfamily. ABCF family. Uup subfamily.</text>
</comment>
<comment type="function">
    <text evidence="11">Probably plays a role in ribosome assembly or function. May be involved in resolution of branched DNA intermediates that result from template switching in postreplication gaps. Binds DNA and has ATPase activity.</text>
</comment>
<dbReference type="RefSeq" id="WP_075627198.1">
    <property type="nucleotide sequence ID" value="NZ_FOAM01000001.1"/>
</dbReference>
<dbReference type="HAMAP" id="MF_00848">
    <property type="entry name" value="Uup"/>
    <property type="match status" value="1"/>
</dbReference>
<dbReference type="PANTHER" id="PTHR42855">
    <property type="entry name" value="ABC TRANSPORTER ATP-BINDING SUBUNIT"/>
    <property type="match status" value="1"/>
</dbReference>
<sequence>MAPPILKLDDIVLTFGGTPLLNGAGLQVEPGDRVCLVGRNGSGKSTLLKIAAGLIEPQSGEVFRHPASTIRYLEQAPDFAGYDTVEAYAEAGLGPGDDPYRVAYLLSHLGLTGQEHPASLSGGEARRAALARVMAPEPDILLLDEPTNHLDLPTIEWLEGELMKTRSALVLISHDRRFLEKTSNATVWLDRGQSRRLDRGFAHFELWRDEVLEAEELEQHKLGKAIEREEHWLRYGVTARRKRNMRRLGELQDMRSRHRGHKGPQGSVQATVSDAQESGKLVIEAEKIAKAYGDRTIVAPFSLRVHRGDCIGLVGPNGAGKTTLLKMLTGQLPPDSGTVKLGTNLEIATLDQKREDLNPDDSLAHYLTDGRGETLLVNGEQRHVTGYMKEFLFQPEQARTPIRNLSGGERARLMLARILARPTNLLILDEPTNDLDIETLDLLQEIVAGFTGTVILVSHDRDFLDRTVTSTIAPADPEAPDGRWIEYAGGYSDMMAQRKGAAEERRRVEKAEKAKAAETASPSAKTGGSSAKGKLSFKQKFALENLPKEIEKAQKDIASREAEMADPNLFAKNPNRFAALAKELEKLRDEVTKKEEEWLELEMLREELEG</sequence>
<keyword evidence="8 11" id="KW-0234">DNA repair</keyword>
<keyword evidence="5 11" id="KW-0378">Hydrolase</keyword>
<evidence type="ECO:0000256" key="8">
    <source>
        <dbReference type="ARBA" id="ARBA00023204"/>
    </source>
</evidence>
<keyword evidence="7 11" id="KW-0238">DNA-binding</keyword>
<dbReference type="SUPFAM" id="SSF52540">
    <property type="entry name" value="P-loop containing nucleoside triphosphate hydrolases"/>
    <property type="match status" value="2"/>
</dbReference>
<dbReference type="PANTHER" id="PTHR42855:SF1">
    <property type="entry name" value="ABC TRANSPORTER DOMAIN-CONTAINING PROTEIN"/>
    <property type="match status" value="1"/>
</dbReference>
<dbReference type="Gene3D" id="1.10.287.380">
    <property type="entry name" value="Valyl-tRNA synthetase, C-terminal domain"/>
    <property type="match status" value="1"/>
</dbReference>
<keyword evidence="4 11" id="KW-0227">DNA damage</keyword>
<keyword evidence="14" id="KW-0648">Protein biosynthesis</keyword>
<dbReference type="InterPro" id="IPR027417">
    <property type="entry name" value="P-loop_NTPase"/>
</dbReference>
<dbReference type="GO" id="GO:0006281">
    <property type="term" value="P:DNA repair"/>
    <property type="evidence" value="ECO:0007669"/>
    <property type="project" value="UniProtKB-KW"/>
</dbReference>
<dbReference type="Gene3D" id="3.40.50.300">
    <property type="entry name" value="P-loop containing nucleotide triphosphate hydrolases"/>
    <property type="match status" value="2"/>
</dbReference>
<dbReference type="InterPro" id="IPR043686">
    <property type="entry name" value="Uup"/>
</dbReference>
<dbReference type="Pfam" id="PF00005">
    <property type="entry name" value="ABC_tran"/>
    <property type="match status" value="2"/>
</dbReference>
<evidence type="ECO:0000256" key="10">
    <source>
        <dbReference type="ARBA" id="ARBA00061478"/>
    </source>
</evidence>
<evidence type="ECO:0000256" key="5">
    <source>
        <dbReference type="ARBA" id="ARBA00022801"/>
    </source>
</evidence>
<organism evidence="14 15">
    <name type="scientific">Xaviernesmea oryzae</name>
    <dbReference type="NCBI Taxonomy" id="464029"/>
    <lineage>
        <taxon>Bacteria</taxon>
        <taxon>Pseudomonadati</taxon>
        <taxon>Pseudomonadota</taxon>
        <taxon>Alphaproteobacteria</taxon>
        <taxon>Hyphomicrobiales</taxon>
        <taxon>Rhizobiaceae</taxon>
        <taxon>Rhizobium/Agrobacterium group</taxon>
        <taxon>Xaviernesmea</taxon>
    </lineage>
</organism>
<dbReference type="InterPro" id="IPR003439">
    <property type="entry name" value="ABC_transporter-like_ATP-bd"/>
</dbReference>
<feature type="region of interest" description="Disordered" evidence="12">
    <location>
        <begin position="255"/>
        <end position="274"/>
    </location>
</feature>
<evidence type="ECO:0000256" key="2">
    <source>
        <dbReference type="ARBA" id="ARBA00022737"/>
    </source>
</evidence>
<keyword evidence="1 11" id="KW-0963">Cytoplasm</keyword>
<evidence type="ECO:0000256" key="3">
    <source>
        <dbReference type="ARBA" id="ARBA00022741"/>
    </source>
</evidence>
<dbReference type="CDD" id="cd03221">
    <property type="entry name" value="ABCF_EF-3"/>
    <property type="match status" value="2"/>
</dbReference>
<dbReference type="InterPro" id="IPR017871">
    <property type="entry name" value="ABC_transporter-like_CS"/>
</dbReference>
<evidence type="ECO:0000256" key="7">
    <source>
        <dbReference type="ARBA" id="ARBA00023125"/>
    </source>
</evidence>
<evidence type="ECO:0000313" key="15">
    <source>
        <dbReference type="Proteomes" id="UP000186364"/>
    </source>
</evidence>
<dbReference type="InterPro" id="IPR037118">
    <property type="entry name" value="Val-tRNA_synth_C_sf"/>
</dbReference>
<dbReference type="GO" id="GO:0003677">
    <property type="term" value="F:DNA binding"/>
    <property type="evidence" value="ECO:0007669"/>
    <property type="project" value="UniProtKB-UniRule"/>
</dbReference>
<dbReference type="AlphaFoldDB" id="A0A1Q9AXJ3"/>
<dbReference type="FunFam" id="3.40.50.300:FF:000309">
    <property type="entry name" value="ABC transporter ATP-binding protein"/>
    <property type="match status" value="1"/>
</dbReference>
<comment type="catalytic activity">
    <reaction evidence="9 11">
        <text>ATP + H2O = ADP + phosphate + H(+)</text>
        <dbReference type="Rhea" id="RHEA:13065"/>
        <dbReference type="ChEBI" id="CHEBI:15377"/>
        <dbReference type="ChEBI" id="CHEBI:15378"/>
        <dbReference type="ChEBI" id="CHEBI:30616"/>
        <dbReference type="ChEBI" id="CHEBI:43474"/>
        <dbReference type="ChEBI" id="CHEBI:456216"/>
    </reaction>
</comment>
<evidence type="ECO:0000256" key="12">
    <source>
        <dbReference type="SAM" id="MobiDB-lite"/>
    </source>
</evidence>
<comment type="subcellular location">
    <subcellularLocation>
        <location evidence="11">Cytoplasm</location>
    </subcellularLocation>
    <text evidence="11">Associates with ribosomes.</text>
</comment>
<dbReference type="InterPro" id="IPR003593">
    <property type="entry name" value="AAA+_ATPase"/>
</dbReference>
<reference evidence="14 15" key="1">
    <citation type="submission" date="2016-09" db="EMBL/GenBank/DDBJ databases">
        <title>Rhizobium sp. nov., a novel species isolated from the rice rhizosphere.</title>
        <authorList>
            <person name="Zhao J."/>
            <person name="Zhang X."/>
        </authorList>
    </citation>
    <scope>NUCLEOTIDE SEQUENCE [LARGE SCALE GENOMIC DNA]</scope>
    <source>
        <strain evidence="14 15">1.7048</strain>
    </source>
</reference>
<evidence type="ECO:0000259" key="13">
    <source>
        <dbReference type="PROSITE" id="PS50893"/>
    </source>
</evidence>
<feature type="domain" description="ABC transporter" evidence="13">
    <location>
        <begin position="283"/>
        <end position="524"/>
    </location>
</feature>
<name>A0A1Q9AXJ3_9HYPH</name>
<dbReference type="Pfam" id="PF16326">
    <property type="entry name" value="ABC_tran_CTD"/>
    <property type="match status" value="1"/>
</dbReference>
<protein>
    <recommendedName>
        <fullName evidence="11">ATP-binding protein Uup</fullName>
        <ecNumber evidence="11">3.6.1.-</ecNumber>
    </recommendedName>
</protein>
<evidence type="ECO:0000256" key="1">
    <source>
        <dbReference type="ARBA" id="ARBA00022490"/>
    </source>
</evidence>
<proteinExistence type="inferred from homology"/>
<evidence type="ECO:0000256" key="6">
    <source>
        <dbReference type="ARBA" id="ARBA00022840"/>
    </source>
</evidence>
<dbReference type="InterPro" id="IPR032524">
    <property type="entry name" value="ABC_tran_C"/>
</dbReference>
<keyword evidence="6 11" id="KW-0067">ATP-binding</keyword>
<evidence type="ECO:0000256" key="4">
    <source>
        <dbReference type="ARBA" id="ARBA00022763"/>
    </source>
</evidence>
<dbReference type="GO" id="GO:0043022">
    <property type="term" value="F:ribosome binding"/>
    <property type="evidence" value="ECO:0007669"/>
    <property type="project" value="UniProtKB-UniRule"/>
</dbReference>
<dbReference type="PROSITE" id="PS00211">
    <property type="entry name" value="ABC_TRANSPORTER_1"/>
    <property type="match status" value="2"/>
</dbReference>
<dbReference type="EC" id="3.6.1.-" evidence="11"/>
<dbReference type="SMART" id="SM00382">
    <property type="entry name" value="AAA"/>
    <property type="match status" value="2"/>
</dbReference>
<keyword evidence="3 11" id="KW-0547">Nucleotide-binding</keyword>
<keyword evidence="14" id="KW-0251">Elongation factor</keyword>
<dbReference type="GO" id="GO:0005524">
    <property type="term" value="F:ATP binding"/>
    <property type="evidence" value="ECO:0007669"/>
    <property type="project" value="UniProtKB-UniRule"/>
</dbReference>
<dbReference type="EMBL" id="MKIP01000037">
    <property type="protein sequence ID" value="OLP60182.1"/>
    <property type="molecule type" value="Genomic_DNA"/>
</dbReference>
<feature type="binding site" evidence="11">
    <location>
        <begin position="315"/>
        <end position="322"/>
    </location>
    <ligand>
        <name>ATP</name>
        <dbReference type="ChEBI" id="CHEBI:30616"/>
        <label>2</label>
    </ligand>
</feature>
<evidence type="ECO:0000313" key="14">
    <source>
        <dbReference type="EMBL" id="OLP60182.1"/>
    </source>
</evidence>
<dbReference type="GO" id="GO:0016887">
    <property type="term" value="F:ATP hydrolysis activity"/>
    <property type="evidence" value="ECO:0007669"/>
    <property type="project" value="UniProtKB-UniRule"/>
</dbReference>
<evidence type="ECO:0000256" key="11">
    <source>
        <dbReference type="HAMAP-Rule" id="MF_00848"/>
    </source>
</evidence>
<gene>
    <name evidence="11" type="primary">uup</name>
    <name evidence="14" type="ORF">BJF93_14490</name>
</gene>
<dbReference type="OrthoDB" id="9808609at2"/>
<evidence type="ECO:0000256" key="9">
    <source>
        <dbReference type="ARBA" id="ARBA00049360"/>
    </source>
</evidence>
<dbReference type="InterPro" id="IPR051309">
    <property type="entry name" value="ABCF_ATPase"/>
</dbReference>
<keyword evidence="15" id="KW-1185">Reference proteome</keyword>
<accession>A0A1Q9AXJ3</accession>
<dbReference type="GO" id="GO:0005737">
    <property type="term" value="C:cytoplasm"/>
    <property type="evidence" value="ECO:0007669"/>
    <property type="project" value="UniProtKB-SubCell"/>
</dbReference>
<feature type="binding site" evidence="11">
    <location>
        <begin position="38"/>
        <end position="45"/>
    </location>
    <ligand>
        <name>ATP</name>
        <dbReference type="ChEBI" id="CHEBI:30616"/>
        <label>1</label>
    </ligand>
</feature>
<keyword evidence="2 11" id="KW-0677">Repeat</keyword>
<dbReference type="Proteomes" id="UP000186364">
    <property type="component" value="Unassembled WGS sequence"/>
</dbReference>
<feature type="region of interest" description="Disordered" evidence="12">
    <location>
        <begin position="499"/>
        <end position="532"/>
    </location>
</feature>